<accession>A0A1N6IFI6</accession>
<name>A0A1N6IFI6_9FLAO</name>
<dbReference type="Proteomes" id="UP000185207">
    <property type="component" value="Unassembled WGS sequence"/>
</dbReference>
<dbReference type="STRING" id="1416779.SAMN05444409_2609"/>
<dbReference type="RefSeq" id="WP_074235792.1">
    <property type="nucleotide sequence ID" value="NZ_FSRK01000002.1"/>
</dbReference>
<evidence type="ECO:0000313" key="2">
    <source>
        <dbReference type="Proteomes" id="UP000185207"/>
    </source>
</evidence>
<sequence>MKFNFISEKNGVFYNLIAEYNYDFNEDYESNVYVFKIYEIERGNEDYFSLILKEMDNSDLKVVDLYPDSKNYYLGKGISINILLKLKELLKKRIISSSNIHKTELCEFNSPEAIEKIWDRLVSGGFAKYSLTDGFYYLI</sequence>
<reference evidence="2" key="1">
    <citation type="submission" date="2016-11" db="EMBL/GenBank/DDBJ databases">
        <authorList>
            <person name="Varghese N."/>
            <person name="Submissions S."/>
        </authorList>
    </citation>
    <scope>NUCLEOTIDE SEQUENCE [LARGE SCALE GENOMIC DNA]</scope>
    <source>
        <strain evidence="2">DSM 27623</strain>
    </source>
</reference>
<dbReference type="AlphaFoldDB" id="A0A1N6IFI6"/>
<dbReference type="OrthoDB" id="1259501at2"/>
<gene>
    <name evidence="1" type="ORF">SAMN05444409_2609</name>
</gene>
<protein>
    <submittedName>
        <fullName evidence="1">Uncharacterized protein</fullName>
    </submittedName>
</protein>
<organism evidence="1 2">
    <name type="scientific">Epilithonimonas zeae</name>
    <dbReference type="NCBI Taxonomy" id="1416779"/>
    <lineage>
        <taxon>Bacteria</taxon>
        <taxon>Pseudomonadati</taxon>
        <taxon>Bacteroidota</taxon>
        <taxon>Flavobacteriia</taxon>
        <taxon>Flavobacteriales</taxon>
        <taxon>Weeksellaceae</taxon>
        <taxon>Chryseobacterium group</taxon>
        <taxon>Epilithonimonas</taxon>
    </lineage>
</organism>
<keyword evidence="2" id="KW-1185">Reference proteome</keyword>
<dbReference type="EMBL" id="FSRK01000002">
    <property type="protein sequence ID" value="SIO30751.1"/>
    <property type="molecule type" value="Genomic_DNA"/>
</dbReference>
<proteinExistence type="predicted"/>
<evidence type="ECO:0000313" key="1">
    <source>
        <dbReference type="EMBL" id="SIO30751.1"/>
    </source>
</evidence>